<proteinExistence type="predicted"/>
<reference evidence="7 8" key="1">
    <citation type="submission" date="2019-08" db="EMBL/GenBank/DDBJ databases">
        <title>The draft genome of Lelliottia nimipressuralis strain CICC 24156.</title>
        <authorList>
            <person name="Wu W."/>
            <person name="Feng Y."/>
            <person name="Zong Z."/>
        </authorList>
    </citation>
    <scope>NUCLEOTIDE SEQUENCE [LARGE SCALE GENOMIC DNA]</scope>
    <source>
        <strain evidence="7 8">CICC 24156</strain>
    </source>
</reference>
<dbReference type="Pfam" id="PF18272">
    <property type="entry name" value="ssDNA_TraI_N"/>
    <property type="match status" value="1"/>
</dbReference>
<dbReference type="SUPFAM" id="SSF55464">
    <property type="entry name" value="Origin of replication-binding domain, RBD-like"/>
    <property type="match status" value="1"/>
</dbReference>
<dbReference type="Pfam" id="PF18340">
    <property type="entry name" value="TraI_2B"/>
    <property type="match status" value="1"/>
</dbReference>
<dbReference type="Pfam" id="PF13604">
    <property type="entry name" value="AAA_30"/>
    <property type="match status" value="1"/>
</dbReference>
<evidence type="ECO:0000256" key="1">
    <source>
        <dbReference type="SAM" id="MobiDB-lite"/>
    </source>
</evidence>
<dbReference type="Gene3D" id="3.40.50.300">
    <property type="entry name" value="P-loop containing nucleotide triphosphate hydrolases"/>
    <property type="match status" value="2"/>
</dbReference>
<evidence type="ECO:0000259" key="4">
    <source>
        <dbReference type="Pfam" id="PF18272"/>
    </source>
</evidence>
<gene>
    <name evidence="7" type="primary">traI</name>
    <name evidence="7" type="ORF">FZO59_20895</name>
</gene>
<feature type="domain" description="TraI N-terminal subdomain" evidence="4">
    <location>
        <begin position="570"/>
        <end position="617"/>
    </location>
</feature>
<feature type="domain" description="DNA helicase TraI type C-terminal" evidence="2">
    <location>
        <begin position="1451"/>
        <end position="1607"/>
    </location>
</feature>
<protein>
    <submittedName>
        <fullName evidence="7">Conjugative transfer relaxase/helicase TraI</fullName>
    </submittedName>
</protein>
<dbReference type="SUPFAM" id="SSF52540">
    <property type="entry name" value="P-loop containing nucleoside triphosphate hydrolases"/>
    <property type="match status" value="2"/>
</dbReference>
<dbReference type="InterPro" id="IPR014862">
    <property type="entry name" value="TrwC"/>
</dbReference>
<feature type="compositionally biased region" description="Basic and acidic residues" evidence="1">
    <location>
        <begin position="1701"/>
        <end position="1730"/>
    </location>
</feature>
<accession>A0ABY3NY65</accession>
<evidence type="ECO:0000259" key="6">
    <source>
        <dbReference type="Pfam" id="PF22232"/>
    </source>
</evidence>
<dbReference type="EMBL" id="VTFR01000014">
    <property type="protein sequence ID" value="TYT29281.1"/>
    <property type="molecule type" value="Genomic_DNA"/>
</dbReference>
<comment type="caution">
    <text evidence="7">The sequence shown here is derived from an EMBL/GenBank/DDBJ whole genome shotgun (WGS) entry which is preliminary data.</text>
</comment>
<dbReference type="NCBIfam" id="NF041492">
    <property type="entry name" value="MobF"/>
    <property type="match status" value="1"/>
</dbReference>
<dbReference type="NCBIfam" id="TIGR02760">
    <property type="entry name" value="TraI_TIGR"/>
    <property type="match status" value="1"/>
</dbReference>
<dbReference type="Pfam" id="PF07057">
    <property type="entry name" value="TraI_C"/>
    <property type="match status" value="1"/>
</dbReference>
<dbReference type="RefSeq" id="WP_129036201.1">
    <property type="nucleotide sequence ID" value="NZ_SDDX01000027.1"/>
</dbReference>
<dbReference type="NCBIfam" id="TIGR02686">
    <property type="entry name" value="relax_trwC"/>
    <property type="match status" value="1"/>
</dbReference>
<evidence type="ECO:0000259" key="2">
    <source>
        <dbReference type="Pfam" id="PF07057"/>
    </source>
</evidence>
<sequence>MLSVSPIKGDAGYYGKEENYYVSGSLESRWLGKGAEKLGLEGAVDNKTLDAVMAGKLPDGSDLSRMSGDKNTHRAGYDLTFSAPKGVSMMILMGGDKRLADAWNRSVDTAIREVEKTVSARITVDGKTETVATDSMVAALFAHDTSRNLDPHYHIHALVLNATFAEGKWRALSSDTKTKTGTADMVYANQLAIGNIALQVMRKEVHALGYETVDSGKNGLWELKDVPVEAFSTRSQDIENAVGPDASAKSRDVAVLDTRKPKTWADADLLVKSWVTRAAQHGFSAQSYMADAAERVSTGEVQVDAPSRGSDVALAVSEAVSALSDKKVQFTMSELLAGTINRLPAVSGVFEQARAGIDQAIEQQRLIPLDREKGIFTSDIHLLNELSVQQLAQTMMREQRTEVFPDRSVERTDVAGDAVSVLAQDRSPLALMSGKGGAQAQRERIADVAQMAREQGREVMVLASDRRSGAFLAQDAQLEGRLMHRTGLNADTVFPAHSTLIVEQAEKLTLKETLLVLEKGQGANAQVVFMDAQNRAGTGNALSVLKESDVPQYRFYGGKQPEVTLVSEPDKRTRFGEVARLYVEAGRNGRDVVAQVDGPVEQKTLTDAIREARRDAGEIGAVDTKLSVIEPVWLDSKTRRQRDNYRPGMVMEQWSSEKREMTRYSIDRVADKTNSLVLVSEAGERLVQKISKLDGSWSLFRAKTLSVAQGDELRALGREAKGSIKAGERYTVQSTDEGKLVLQSGERSVELDTSRALKLSHDYVESVGSSVSADRQVLALLPGQRLTADSLTRLSRSGSEIHVFTPLERSRAEKRVLASPVVRLASERVMDSVDAADLSGAVEARRDQLMSPAEQAVSLAVPLAQNGNIQMSRVDLLSRALSSGVPFADVSAEIQRQTESGDLIHLPVVSGAGTDVLVPRVAYEMEKTVIRTIAEGKDAVSPLMEAVPAGVLKGLTQGQTAATKLILESTDRFLGVQGYAGVGKTTQYRAVMRVIGTLPEDKRPFVIGLGPTHRAVKEMRDAGVPAQTLASFLSEHRQALLSDEKPDFSNTLFLTDESSMIGNRDMAELHQVVAASHGRMVSSGDEAQLQPIAAGTPFRLMQQRSAADVAIMQEIVRQTPELRPAVESVIAGRVTESLERVEAVSPAMVPRKAGAWVPEQSVMEFKREKPEDGAAREMPAEASDDVRTGPASAIEAIVSDWRGRTREAQEQTLVVAQLNADRRAINEGIHQARREDGDIGQEERHLSVLSPVRVPENTLRSADGFAQYTGRTVMLNQQYYTITGTDTKNGVVYFRDRDGHEIMISPQENTAQDISVYETRTLAVSEGDKVLFNRTDTDRGYVANDVWTVVGFAENGGIRFGRDGQEKLLYPDAEDADRHIDLAYAVTVNGSQGASAKLVIGLAGIEGGRKMMASMESWYVTLSRAVTHMQTYTDDTAGWVKRIEGAEKRLTAHDMLHQQSDVRAGTASWLLENAVSLEKTGLGRQVLNTAQLAGETLASFIAPGKKYPAPYMALPVWNQYGKERGVLLTEIRLSDEGRRLQLGDEHRLMGAEDARFAGLQSSRNGETLQADDFAQALQLARENPESGVIIRLEGDESLLNAQRLTGGRVEESEPVVVPVTEEEPLPLLPEKDVTGHTDSEHAVRQVAQELQQDPLFGFIQKSDLVNIVPGEKQTPDIRVDIADHKIQQAIEQVAAELGGKSGHDVTHRLQQQEREWVPEQEHSLEKTFGE</sequence>
<evidence type="ECO:0000313" key="7">
    <source>
        <dbReference type="EMBL" id="TYT29281.1"/>
    </source>
</evidence>
<dbReference type="Gene3D" id="2.30.30.940">
    <property type="match status" value="1"/>
</dbReference>
<evidence type="ECO:0000259" key="5">
    <source>
        <dbReference type="Pfam" id="PF18340"/>
    </source>
</evidence>
<dbReference type="InterPro" id="IPR014059">
    <property type="entry name" value="TraI/TrwC_relax"/>
</dbReference>
<dbReference type="InterPro" id="IPR027417">
    <property type="entry name" value="P-loop_NTPase"/>
</dbReference>
<feature type="region of interest" description="Disordered" evidence="1">
    <location>
        <begin position="1698"/>
        <end position="1730"/>
    </location>
</feature>
<name>A0ABY3NY65_9ENTR</name>
<dbReference type="InterPro" id="IPR040987">
    <property type="entry name" value="TraI_N"/>
</dbReference>
<keyword evidence="8" id="KW-1185">Reference proteome</keyword>
<dbReference type="CDD" id="cd17933">
    <property type="entry name" value="DEXSc_RecD-like"/>
    <property type="match status" value="1"/>
</dbReference>
<dbReference type="InterPro" id="IPR014129">
    <property type="entry name" value="Conjug_relaxase_TraI"/>
</dbReference>
<evidence type="ECO:0000313" key="8">
    <source>
        <dbReference type="Proteomes" id="UP000323910"/>
    </source>
</evidence>
<feature type="domain" description="TrwC relaxase" evidence="3">
    <location>
        <begin position="11"/>
        <end position="280"/>
    </location>
</feature>
<dbReference type="Pfam" id="PF22232">
    <property type="entry name" value="TraI_hel_assoc_N"/>
    <property type="match status" value="1"/>
</dbReference>
<dbReference type="Pfam" id="PF08751">
    <property type="entry name" value="TrwC"/>
    <property type="match status" value="1"/>
</dbReference>
<dbReference type="InterPro" id="IPR009767">
    <property type="entry name" value="DNA_helicase_TraI_C"/>
</dbReference>
<feature type="region of interest" description="Disordered" evidence="1">
    <location>
        <begin position="1167"/>
        <end position="1188"/>
    </location>
</feature>
<feature type="domain" description="TraI helicase-associated ssDBD N-terminal" evidence="6">
    <location>
        <begin position="434"/>
        <end position="531"/>
    </location>
</feature>
<feature type="compositionally biased region" description="Basic and acidic residues" evidence="1">
    <location>
        <begin position="1167"/>
        <end position="1187"/>
    </location>
</feature>
<dbReference type="InterPro" id="IPR054558">
    <property type="entry name" value="TraI_hel_assoc_DBD_N"/>
</dbReference>
<organism evidence="7 8">
    <name type="scientific">Lelliottia nimipressuralis</name>
    <dbReference type="NCBI Taxonomy" id="69220"/>
    <lineage>
        <taxon>Bacteria</taxon>
        <taxon>Pseudomonadati</taxon>
        <taxon>Pseudomonadota</taxon>
        <taxon>Gammaproteobacteria</taxon>
        <taxon>Enterobacterales</taxon>
        <taxon>Enterobacteriaceae</taxon>
        <taxon>Lelliottia</taxon>
    </lineage>
</organism>
<feature type="domain" description="TraI 2B/2B-like" evidence="5">
    <location>
        <begin position="630"/>
        <end position="707"/>
    </location>
</feature>
<dbReference type="Proteomes" id="UP000323910">
    <property type="component" value="Unassembled WGS sequence"/>
</dbReference>
<evidence type="ECO:0000259" key="3">
    <source>
        <dbReference type="Pfam" id="PF08751"/>
    </source>
</evidence>
<dbReference type="InterPro" id="IPR040668">
    <property type="entry name" value="TraI_2B"/>
</dbReference>